<dbReference type="GeneID" id="14515434"/>
<gene>
    <name evidence="2" type="ORF">phiTE_239</name>
</gene>
<feature type="transmembrane region" description="Helical" evidence="1">
    <location>
        <begin position="25"/>
        <end position="44"/>
    </location>
</feature>
<dbReference type="Proteomes" id="UP000010999">
    <property type="component" value="Segment"/>
</dbReference>
<accession>K9L598</accession>
<keyword evidence="3" id="KW-1185">Reference proteome</keyword>
<organism evidence="2 3">
    <name type="scientific">Pectobacterium phage phiTE</name>
    <dbReference type="NCBI Taxonomy" id="1116482"/>
    <lineage>
        <taxon>Viruses</taxon>
        <taxon>Duplodnaviria</taxon>
        <taxon>Heunggongvirae</taxon>
        <taxon>Uroviricota</taxon>
        <taxon>Caudoviricetes</taxon>
        <taxon>Vequintavirinae</taxon>
        <taxon>Certrevirus</taxon>
        <taxon>Certrevirus phiTE</taxon>
    </lineage>
</organism>
<evidence type="ECO:0000256" key="1">
    <source>
        <dbReference type="SAM" id="Phobius"/>
    </source>
</evidence>
<keyword evidence="1" id="KW-0812">Transmembrane</keyword>
<dbReference type="Pfam" id="PF26221">
    <property type="entry name" value="Phage_phiTE_239"/>
    <property type="match status" value="1"/>
</dbReference>
<dbReference type="InterPro" id="IPR059028">
    <property type="entry name" value="PhiTE_239"/>
</dbReference>
<sequence>MITSILFGLCFVILATRPDTGTKIMAGLGLAYLVLENLMFWFFSGSEFFDITLYFTAAWALDSILLFTASLFVRGYRQIAILAMALPLMLVQVFAIQYPILFPDWIYSFAVQDAHRYFIEVFIFVYSWKDNTVSEWLRTGTVLALVIIAHLV</sequence>
<keyword evidence="1" id="KW-0472">Membrane</keyword>
<dbReference type="RefSeq" id="YP_007392701.1">
    <property type="nucleotide sequence ID" value="NC_020201.1"/>
</dbReference>
<keyword evidence="1" id="KW-1133">Transmembrane helix</keyword>
<proteinExistence type="predicted"/>
<feature type="transmembrane region" description="Helical" evidence="1">
    <location>
        <begin position="79"/>
        <end position="101"/>
    </location>
</feature>
<evidence type="ECO:0000313" key="2">
    <source>
        <dbReference type="EMBL" id="AEZ66405.1"/>
    </source>
</evidence>
<reference evidence="3" key="1">
    <citation type="submission" date="2011-11" db="EMBL/GenBank/DDBJ databases">
        <title>Escape from toxin-antitoxin mediated abortive infection can occur by recombination within a generalized transducing phage of Pectobacterium atrosepticum.</title>
        <authorList>
            <person name="Blower T.R."/>
            <person name="Evans T.J."/>
            <person name="Przybilski R."/>
            <person name="Fineran P.C."/>
            <person name="Salmond G.P.C."/>
        </authorList>
    </citation>
    <scope>NUCLEOTIDE SEQUENCE [LARGE SCALE GENOMIC DNA]</scope>
</reference>
<protein>
    <submittedName>
        <fullName evidence="2">Putative membrane protein</fullName>
    </submittedName>
</protein>
<dbReference type="EMBL" id="JQ015307">
    <property type="protein sequence ID" value="AEZ66405.1"/>
    <property type="molecule type" value="Genomic_DNA"/>
</dbReference>
<feature type="transmembrane region" description="Helical" evidence="1">
    <location>
        <begin position="51"/>
        <end position="73"/>
    </location>
</feature>
<dbReference type="OrthoDB" id="16659at10239"/>
<evidence type="ECO:0000313" key="3">
    <source>
        <dbReference type="Proteomes" id="UP000010999"/>
    </source>
</evidence>
<reference evidence="2 3" key="2">
    <citation type="journal article" date="2012" name="PLoS Genet.">
        <title>Viral evasion of a bacterial suicide system by RNA-based molecular mimicry enables infectious altruism.</title>
        <authorList>
            <person name="Blower T.R."/>
            <person name="Evans T.J."/>
            <person name="Przybilski R."/>
            <person name="Fineran P.C."/>
            <person name="Salmond G.P."/>
        </authorList>
    </citation>
    <scope>NUCLEOTIDE SEQUENCE [LARGE SCALE GENOMIC DNA]</scope>
</reference>
<dbReference type="KEGG" id="vg:14515434"/>
<name>K9L598_9CAUD</name>